<protein>
    <submittedName>
        <fullName evidence="1">Uncharacterized protein</fullName>
    </submittedName>
</protein>
<evidence type="ECO:0000313" key="1">
    <source>
        <dbReference type="EMBL" id="GBL96041.1"/>
    </source>
</evidence>
<dbReference type="AlphaFoldDB" id="A0A4Y2BUU3"/>
<comment type="caution">
    <text evidence="1">The sequence shown here is derived from an EMBL/GenBank/DDBJ whole genome shotgun (WGS) entry which is preliminary data.</text>
</comment>
<accession>A0A4Y2BUU3</accession>
<proteinExistence type="predicted"/>
<keyword evidence="2" id="KW-1185">Reference proteome</keyword>
<organism evidence="1 2">
    <name type="scientific">Araneus ventricosus</name>
    <name type="common">Orbweaver spider</name>
    <name type="synonym">Epeira ventricosa</name>
    <dbReference type="NCBI Taxonomy" id="182803"/>
    <lineage>
        <taxon>Eukaryota</taxon>
        <taxon>Metazoa</taxon>
        <taxon>Ecdysozoa</taxon>
        <taxon>Arthropoda</taxon>
        <taxon>Chelicerata</taxon>
        <taxon>Arachnida</taxon>
        <taxon>Araneae</taxon>
        <taxon>Araneomorphae</taxon>
        <taxon>Entelegynae</taxon>
        <taxon>Araneoidea</taxon>
        <taxon>Araneidae</taxon>
        <taxon>Araneus</taxon>
    </lineage>
</organism>
<reference evidence="1 2" key="1">
    <citation type="journal article" date="2019" name="Sci. Rep.">
        <title>Orb-weaving spider Araneus ventricosus genome elucidates the spidroin gene catalogue.</title>
        <authorList>
            <person name="Kono N."/>
            <person name="Nakamura H."/>
            <person name="Ohtoshi R."/>
            <person name="Moran D.A.P."/>
            <person name="Shinohara A."/>
            <person name="Yoshida Y."/>
            <person name="Fujiwara M."/>
            <person name="Mori M."/>
            <person name="Tomita M."/>
            <person name="Arakawa K."/>
        </authorList>
    </citation>
    <scope>NUCLEOTIDE SEQUENCE [LARGE SCALE GENOMIC DNA]</scope>
</reference>
<dbReference type="EMBL" id="BGPR01000116">
    <property type="protein sequence ID" value="GBL96041.1"/>
    <property type="molecule type" value="Genomic_DNA"/>
</dbReference>
<name>A0A4Y2BUU3_ARAVE</name>
<dbReference type="Proteomes" id="UP000499080">
    <property type="component" value="Unassembled WGS sequence"/>
</dbReference>
<gene>
    <name evidence="1" type="ORF">AVEN_199997_1</name>
</gene>
<sequence>MWRSAGKISDLGPEIMFPRTHCSKTPLSVYTWYTLNHLRSNVLPLVWYGSLERRTAQMPSNHFPFQNSPLLASKWGISPTKLT</sequence>
<evidence type="ECO:0000313" key="2">
    <source>
        <dbReference type="Proteomes" id="UP000499080"/>
    </source>
</evidence>